<gene>
    <name evidence="6" type="ORF">K8V35_00375</name>
</gene>
<dbReference type="Gene3D" id="3.40.190.10">
    <property type="entry name" value="Periplasmic binding protein-like II"/>
    <property type="match status" value="1"/>
</dbReference>
<dbReference type="CDD" id="cd08499">
    <property type="entry name" value="PBP2_Ylib_like"/>
    <property type="match status" value="1"/>
</dbReference>
<feature type="signal peptide" evidence="4">
    <location>
        <begin position="1"/>
        <end position="23"/>
    </location>
</feature>
<evidence type="ECO:0000256" key="3">
    <source>
        <dbReference type="ARBA" id="ARBA00022729"/>
    </source>
</evidence>
<dbReference type="GO" id="GO:1904680">
    <property type="term" value="F:peptide transmembrane transporter activity"/>
    <property type="evidence" value="ECO:0007669"/>
    <property type="project" value="TreeGrafter"/>
</dbReference>
<dbReference type="Gene3D" id="3.90.76.10">
    <property type="entry name" value="Dipeptide-binding Protein, Domain 1"/>
    <property type="match status" value="1"/>
</dbReference>
<dbReference type="PANTHER" id="PTHR30290:SF9">
    <property type="entry name" value="OLIGOPEPTIDE-BINDING PROTEIN APPA"/>
    <property type="match status" value="1"/>
</dbReference>
<dbReference type="AlphaFoldDB" id="A0A921B5B1"/>
<evidence type="ECO:0000313" key="7">
    <source>
        <dbReference type="Proteomes" id="UP000763505"/>
    </source>
</evidence>
<organism evidence="6 7">
    <name type="scientific">Aliicoccus persicus</name>
    <dbReference type="NCBI Taxonomy" id="930138"/>
    <lineage>
        <taxon>Bacteria</taxon>
        <taxon>Bacillati</taxon>
        <taxon>Bacillota</taxon>
        <taxon>Bacilli</taxon>
        <taxon>Bacillales</taxon>
        <taxon>Staphylococcaceae</taxon>
        <taxon>Aliicoccus</taxon>
    </lineage>
</organism>
<evidence type="ECO:0000256" key="1">
    <source>
        <dbReference type="ARBA" id="ARBA00005695"/>
    </source>
</evidence>
<comment type="caution">
    <text evidence="6">The sequence shown here is derived from an EMBL/GenBank/DDBJ whole genome shotgun (WGS) entry which is preliminary data.</text>
</comment>
<keyword evidence="3 4" id="KW-0732">Signal</keyword>
<protein>
    <submittedName>
        <fullName evidence="6">Glutathione ABC transporter substrate-binding protein</fullName>
    </submittedName>
</protein>
<evidence type="ECO:0000259" key="5">
    <source>
        <dbReference type="Pfam" id="PF00496"/>
    </source>
</evidence>
<dbReference type="GO" id="GO:0042597">
    <property type="term" value="C:periplasmic space"/>
    <property type="evidence" value="ECO:0007669"/>
    <property type="project" value="UniProtKB-ARBA"/>
</dbReference>
<dbReference type="Pfam" id="PF00496">
    <property type="entry name" value="SBP_bac_5"/>
    <property type="match status" value="1"/>
</dbReference>
<feature type="domain" description="Solute-binding protein family 5" evidence="5">
    <location>
        <begin position="74"/>
        <end position="462"/>
    </location>
</feature>
<dbReference type="GO" id="GO:0015833">
    <property type="term" value="P:peptide transport"/>
    <property type="evidence" value="ECO:0007669"/>
    <property type="project" value="TreeGrafter"/>
</dbReference>
<feature type="chain" id="PRO_5038483416" evidence="4">
    <location>
        <begin position="24"/>
        <end position="547"/>
    </location>
</feature>
<dbReference type="InterPro" id="IPR030678">
    <property type="entry name" value="Peptide/Ni-bd"/>
</dbReference>
<accession>A0A921B5B1</accession>
<dbReference type="InterPro" id="IPR000914">
    <property type="entry name" value="SBP_5_dom"/>
</dbReference>
<dbReference type="Proteomes" id="UP000763505">
    <property type="component" value="Unassembled WGS sequence"/>
</dbReference>
<comment type="similarity">
    <text evidence="1">Belongs to the bacterial solute-binding protein 5 family.</text>
</comment>
<reference evidence="6" key="1">
    <citation type="journal article" date="2021" name="PeerJ">
        <title>Extensive microbial diversity within the chicken gut microbiome revealed by metagenomics and culture.</title>
        <authorList>
            <person name="Gilroy R."/>
            <person name="Ravi A."/>
            <person name="Getino M."/>
            <person name="Pursley I."/>
            <person name="Horton D.L."/>
            <person name="Alikhan N.F."/>
            <person name="Baker D."/>
            <person name="Gharbi K."/>
            <person name="Hall N."/>
            <person name="Watson M."/>
            <person name="Adriaenssens E.M."/>
            <person name="Foster-Nyarko E."/>
            <person name="Jarju S."/>
            <person name="Secka A."/>
            <person name="Antonio M."/>
            <person name="Oren A."/>
            <person name="Chaudhuri R.R."/>
            <person name="La Ragione R."/>
            <person name="Hildebrand F."/>
            <person name="Pallen M.J."/>
        </authorList>
    </citation>
    <scope>NUCLEOTIDE SEQUENCE</scope>
    <source>
        <strain evidence="6">6019</strain>
    </source>
</reference>
<dbReference type="EMBL" id="DYYI01000004">
    <property type="protein sequence ID" value="HJE18793.1"/>
    <property type="molecule type" value="Genomic_DNA"/>
</dbReference>
<name>A0A921B5B1_9STAP</name>
<dbReference type="GO" id="GO:0043190">
    <property type="term" value="C:ATP-binding cassette (ABC) transporter complex"/>
    <property type="evidence" value="ECO:0007669"/>
    <property type="project" value="InterPro"/>
</dbReference>
<evidence type="ECO:0000313" key="6">
    <source>
        <dbReference type="EMBL" id="HJE18793.1"/>
    </source>
</evidence>
<dbReference type="SUPFAM" id="SSF53850">
    <property type="entry name" value="Periplasmic binding protein-like II"/>
    <property type="match status" value="1"/>
</dbReference>
<sequence length="547" mass="60578">MKKRSILTSLLAVTLGSVLVANAADAQEEGGGDLIIADMSDLVSLDPHGNNDVPSSNVRANIYDTLTILDENMEVQPHLAVEWEETDENTYSFTLRDDVVFHDGTEFNAEVVRANLLRVTDENFASQRAFLYEMITDIEVVDDYTVEITTEYPFAPLLSHLAHDAGGMLSLDVITEDYNQALEGTDYDYESYVEALVAGEEFDEDVVAAIGENIGEYAAQNPIGTGPFVLESRSPGDNTVLVRNDDYFDEPALLDSVTFKVVSETASRIAELEGGYSHVIGAVDPISRDRVENHDETYLDETESMSLSYVGFNVEAEYLDDPLVRQAISYAIDREAIIAGIYDGVGIEAIGPLAPAVFGYDENVEGITYDMDRAKELMAEAGYEDGFEISLWTNDNPQRVDTAVFMQESLAELNIDVSIEQVEWGAYLERTADGEHDMFILGWSVVTGDADYGMYPLFHSEQVGAPGNRSFIQNDELDELLEAGRQAIDPEERLEHYSAAQDLLVDLAPMVYIHHSNYLTGVRDEVQNFEIDALGIYQLKDVSISAE</sequence>
<proteinExistence type="inferred from homology"/>
<evidence type="ECO:0000256" key="4">
    <source>
        <dbReference type="SAM" id="SignalP"/>
    </source>
</evidence>
<dbReference type="PIRSF" id="PIRSF002741">
    <property type="entry name" value="MppA"/>
    <property type="match status" value="1"/>
</dbReference>
<dbReference type="InterPro" id="IPR039424">
    <property type="entry name" value="SBP_5"/>
</dbReference>
<keyword evidence="2" id="KW-0813">Transport</keyword>
<evidence type="ECO:0000256" key="2">
    <source>
        <dbReference type="ARBA" id="ARBA00022448"/>
    </source>
</evidence>
<dbReference type="PANTHER" id="PTHR30290">
    <property type="entry name" value="PERIPLASMIC BINDING COMPONENT OF ABC TRANSPORTER"/>
    <property type="match status" value="1"/>
</dbReference>
<dbReference type="Gene3D" id="3.10.105.10">
    <property type="entry name" value="Dipeptide-binding Protein, Domain 3"/>
    <property type="match status" value="1"/>
</dbReference>
<reference evidence="6" key="2">
    <citation type="submission" date="2021-09" db="EMBL/GenBank/DDBJ databases">
        <authorList>
            <person name="Gilroy R."/>
        </authorList>
    </citation>
    <scope>NUCLEOTIDE SEQUENCE</scope>
    <source>
        <strain evidence="6">6019</strain>
    </source>
</reference>